<proteinExistence type="predicted"/>
<organism evidence="1 2">
    <name type="scientific">Paenibacillus hunanensis</name>
    <dbReference type="NCBI Taxonomy" id="539262"/>
    <lineage>
        <taxon>Bacteria</taxon>
        <taxon>Bacillati</taxon>
        <taxon>Bacillota</taxon>
        <taxon>Bacilli</taxon>
        <taxon>Bacillales</taxon>
        <taxon>Paenibacillaceae</taxon>
        <taxon>Paenibacillus</taxon>
    </lineage>
</organism>
<evidence type="ECO:0000313" key="2">
    <source>
        <dbReference type="Proteomes" id="UP001185028"/>
    </source>
</evidence>
<keyword evidence="2" id="KW-1185">Reference proteome</keyword>
<reference evidence="1 2" key="1">
    <citation type="submission" date="2023-07" db="EMBL/GenBank/DDBJ databases">
        <title>Genomic Encyclopedia of Type Strains, Phase IV (KMG-IV): sequencing the most valuable type-strain genomes for metagenomic binning, comparative biology and taxonomic classification.</title>
        <authorList>
            <person name="Goeker M."/>
        </authorList>
    </citation>
    <scope>NUCLEOTIDE SEQUENCE [LARGE SCALE GENOMIC DNA]</scope>
    <source>
        <strain evidence="1 2">DSM 22170</strain>
    </source>
</reference>
<name>A0ABU1J3H4_9BACL</name>
<dbReference type="RefSeq" id="WP_188775674.1">
    <property type="nucleotide sequence ID" value="NZ_BMMB01000005.1"/>
</dbReference>
<dbReference type="Proteomes" id="UP001185028">
    <property type="component" value="Unassembled WGS sequence"/>
</dbReference>
<accession>A0ABU1J3H4</accession>
<gene>
    <name evidence="1" type="ORF">JOC58_003963</name>
</gene>
<evidence type="ECO:0000313" key="1">
    <source>
        <dbReference type="EMBL" id="MDR6246044.1"/>
    </source>
</evidence>
<dbReference type="EMBL" id="JAVDQH010000021">
    <property type="protein sequence ID" value="MDR6246044.1"/>
    <property type="molecule type" value="Genomic_DNA"/>
</dbReference>
<sequence length="89" mass="9977">MYLNFTPRVIIDQDCIEVRQDGIHLTATQVYEKTAEDGTVSDADVSWDYVITQQPNTDKWWVDSGYSGWNSALNASNKLEKSASNATTT</sequence>
<protein>
    <submittedName>
        <fullName evidence="1">Uncharacterized protein</fullName>
    </submittedName>
</protein>
<comment type="caution">
    <text evidence="1">The sequence shown here is derived from an EMBL/GenBank/DDBJ whole genome shotgun (WGS) entry which is preliminary data.</text>
</comment>